<evidence type="ECO:0000313" key="2">
    <source>
        <dbReference type="EMBL" id="KAK1746324.1"/>
    </source>
</evidence>
<evidence type="ECO:0000259" key="1">
    <source>
        <dbReference type="Pfam" id="PF20179"/>
    </source>
</evidence>
<sequence>MQTSSAEAPQIDSLVLEISGPNVPDWILSREINLLPSSSELGGLVSAIAVFHQREYHEPNTDEASADLAIAFNAGIWGYDSWKPTLSFMCQSEGNDSYACTPFIITAYTIEECEDDAEVISEVAEEAVVKRMQSSKHDNAVLAHQLWAPESNPFSSRIERKTASVPRKYYENNAWQAWLLGPSTSAK</sequence>
<feature type="domain" description="Mitochondrial splicing suppressor 51-like C-terminal" evidence="1">
    <location>
        <begin position="9"/>
        <end position="161"/>
    </location>
</feature>
<comment type="caution">
    <text evidence="2">The sequence shown here is derived from an EMBL/GenBank/DDBJ whole genome shotgun (WGS) entry which is preliminary data.</text>
</comment>
<name>A0AAD9DHJ5_9STRA</name>
<dbReference type="EMBL" id="JATAAI010000004">
    <property type="protein sequence ID" value="KAK1746324.1"/>
    <property type="molecule type" value="Genomic_DNA"/>
</dbReference>
<gene>
    <name evidence="2" type="ORF">QTG54_002931</name>
</gene>
<dbReference type="AlphaFoldDB" id="A0AAD9DHJ5"/>
<organism evidence="2 3">
    <name type="scientific">Skeletonema marinoi</name>
    <dbReference type="NCBI Taxonomy" id="267567"/>
    <lineage>
        <taxon>Eukaryota</taxon>
        <taxon>Sar</taxon>
        <taxon>Stramenopiles</taxon>
        <taxon>Ochrophyta</taxon>
        <taxon>Bacillariophyta</taxon>
        <taxon>Coscinodiscophyceae</taxon>
        <taxon>Thalassiosirophycidae</taxon>
        <taxon>Thalassiosirales</taxon>
        <taxon>Skeletonemataceae</taxon>
        <taxon>Skeletonema</taxon>
        <taxon>Skeletonema marinoi-dohrnii complex</taxon>
    </lineage>
</organism>
<evidence type="ECO:0000313" key="3">
    <source>
        <dbReference type="Proteomes" id="UP001224775"/>
    </source>
</evidence>
<dbReference type="Pfam" id="PF20179">
    <property type="entry name" value="MSS51_C"/>
    <property type="match status" value="1"/>
</dbReference>
<keyword evidence="3" id="KW-1185">Reference proteome</keyword>
<proteinExistence type="predicted"/>
<reference evidence="2" key="1">
    <citation type="submission" date="2023-06" db="EMBL/GenBank/DDBJ databases">
        <title>Survivors Of The Sea: Transcriptome response of Skeletonema marinoi to long-term dormancy.</title>
        <authorList>
            <person name="Pinder M.I.M."/>
            <person name="Kourtchenko O."/>
            <person name="Robertson E.K."/>
            <person name="Larsson T."/>
            <person name="Maumus F."/>
            <person name="Osuna-Cruz C.M."/>
            <person name="Vancaester E."/>
            <person name="Stenow R."/>
            <person name="Vandepoele K."/>
            <person name="Ploug H."/>
            <person name="Bruchert V."/>
            <person name="Godhe A."/>
            <person name="Topel M."/>
        </authorList>
    </citation>
    <scope>NUCLEOTIDE SEQUENCE</scope>
    <source>
        <strain evidence="2">R05AC</strain>
    </source>
</reference>
<dbReference type="InterPro" id="IPR046824">
    <property type="entry name" value="Mss51-like_C"/>
</dbReference>
<dbReference type="Proteomes" id="UP001224775">
    <property type="component" value="Unassembled WGS sequence"/>
</dbReference>
<accession>A0AAD9DHJ5</accession>
<protein>
    <recommendedName>
        <fullName evidence="1">Mitochondrial splicing suppressor 51-like C-terminal domain-containing protein</fullName>
    </recommendedName>
</protein>